<dbReference type="Pfam" id="PF03861">
    <property type="entry name" value="ANTAR"/>
    <property type="match status" value="1"/>
</dbReference>
<dbReference type="SMART" id="SM01012">
    <property type="entry name" value="ANTAR"/>
    <property type="match status" value="1"/>
</dbReference>
<dbReference type="InterPro" id="IPR005561">
    <property type="entry name" value="ANTAR"/>
</dbReference>
<reference evidence="2 3" key="1">
    <citation type="submission" date="2016-11" db="EMBL/GenBank/DDBJ databases">
        <authorList>
            <person name="Jaros S."/>
            <person name="Januszkiewicz K."/>
            <person name="Wedrychowicz H."/>
        </authorList>
    </citation>
    <scope>NUCLEOTIDE SEQUENCE [LARGE SCALE GENOMIC DNA]</scope>
    <source>
        <strain evidence="2 3">ACAM 239</strain>
    </source>
</reference>
<name>A0A1N6CSJ2_9GAMM</name>
<dbReference type="EMBL" id="FSQX01000001">
    <property type="protein sequence ID" value="SIN61364.1"/>
    <property type="molecule type" value="Genomic_DNA"/>
</dbReference>
<evidence type="ECO:0000313" key="2">
    <source>
        <dbReference type="EMBL" id="SIN61364.1"/>
    </source>
</evidence>
<dbReference type="GeneID" id="97276645"/>
<dbReference type="InterPro" id="IPR011006">
    <property type="entry name" value="CheY-like_superfamily"/>
</dbReference>
<dbReference type="Proteomes" id="UP000185024">
    <property type="component" value="Unassembled WGS sequence"/>
</dbReference>
<organism evidence="2 3">
    <name type="scientific">Vreelandella aquamarina</name>
    <dbReference type="NCBI Taxonomy" id="77097"/>
    <lineage>
        <taxon>Bacteria</taxon>
        <taxon>Pseudomonadati</taxon>
        <taxon>Pseudomonadota</taxon>
        <taxon>Gammaproteobacteria</taxon>
        <taxon>Oceanospirillales</taxon>
        <taxon>Halomonadaceae</taxon>
        <taxon>Vreelandella</taxon>
    </lineage>
</organism>
<protein>
    <submittedName>
        <fullName evidence="2">ANTAR domain-containing protein</fullName>
    </submittedName>
</protein>
<gene>
    <name evidence="2" type="ORF">SAMN05878438_0513</name>
</gene>
<evidence type="ECO:0000259" key="1">
    <source>
        <dbReference type="PROSITE" id="PS50921"/>
    </source>
</evidence>
<dbReference type="Gene3D" id="1.10.10.10">
    <property type="entry name" value="Winged helix-like DNA-binding domain superfamily/Winged helix DNA-binding domain"/>
    <property type="match status" value="1"/>
</dbReference>
<dbReference type="InterPro" id="IPR036388">
    <property type="entry name" value="WH-like_DNA-bd_sf"/>
</dbReference>
<dbReference type="SUPFAM" id="SSF52172">
    <property type="entry name" value="CheY-like"/>
    <property type="match status" value="1"/>
</dbReference>
<dbReference type="RefSeq" id="WP_074210935.1">
    <property type="nucleotide sequence ID" value="NZ_BJOI01000017.1"/>
</dbReference>
<dbReference type="PROSITE" id="PS50921">
    <property type="entry name" value="ANTAR"/>
    <property type="match status" value="1"/>
</dbReference>
<proteinExistence type="predicted"/>
<sequence length="417" mass="46625">MSSAQQLLLTALRCDIDNLHHLATTADIVSNISQFIHVLQRERGASTIYLASKGKRFKTRRITYLQHSQAAEDSMCHRLEALSQEARPQATARLLRRIASVWLALDELDVLRHAIETFNISPDAATQAFNHLISNLLAIVFEAADTAVDPDITRALVAIFHLMQGKELAGQERACGAFGFTLGHFDQAHRTLLNQLVDTQQRCFNTFAEFATPEALIAWQQSLSPRTLAGICQLRDIACQRSHHQTASGNTLGETWYELTTLRIDTIKTVEDTLNTQLTALCHHKIAQAQAVLDQAKATPERQLPAPCEQLLALTSQPLGELTVNALNSPLSRSLLELTHAQSSRLQSLSDELENTRKTLRERKLIERAKGLIMAHQSMSEEEAYRFLRKTSMDQSKSMADMAQSILDLSAMLQRKE</sequence>
<dbReference type="AlphaFoldDB" id="A0A1N6CSJ2"/>
<dbReference type="GO" id="GO:0003723">
    <property type="term" value="F:RNA binding"/>
    <property type="evidence" value="ECO:0007669"/>
    <property type="project" value="InterPro"/>
</dbReference>
<evidence type="ECO:0000313" key="3">
    <source>
        <dbReference type="Proteomes" id="UP000185024"/>
    </source>
</evidence>
<accession>A0A1N6CSJ2</accession>
<feature type="domain" description="ANTAR" evidence="1">
    <location>
        <begin position="346"/>
        <end position="407"/>
    </location>
</feature>
<dbReference type="Pfam" id="PF08376">
    <property type="entry name" value="NIT"/>
    <property type="match status" value="1"/>
</dbReference>
<dbReference type="InterPro" id="IPR013587">
    <property type="entry name" value="Nitrate/nitrite_sensing"/>
</dbReference>